<sequence>MRAALFFFLILFTASCKTTLERKYLPESSWDKKEGRAEHPERERVAYDVRAWEVRGEILKKILEDPNNNTTASKSKESILEPDLGWDPKGKRVFLVDIRSNTIYRPVDILGEIGIRLGECEGKDKIEFPYTYYFFPVEKGGGRDGKNQITKYKFENSKPSSSATKLKSKNSYEEETKKVLAAFPESCFQKGPNPLEVQILGYELFTFRFLFEY</sequence>
<dbReference type="AlphaFoldDB" id="A0A2M9ZY80"/>
<dbReference type="EMBL" id="NPEA01000005">
    <property type="protein sequence ID" value="PJZ76997.1"/>
    <property type="molecule type" value="Genomic_DNA"/>
</dbReference>
<organism evidence="1 2">
    <name type="scientific">Leptospira neocaledonica</name>
    <dbReference type="NCBI Taxonomy" id="2023192"/>
    <lineage>
        <taxon>Bacteria</taxon>
        <taxon>Pseudomonadati</taxon>
        <taxon>Spirochaetota</taxon>
        <taxon>Spirochaetia</taxon>
        <taxon>Leptospirales</taxon>
        <taxon>Leptospiraceae</taxon>
        <taxon>Leptospira</taxon>
    </lineage>
</organism>
<protein>
    <recommendedName>
        <fullName evidence="3">Lipoprotein</fullName>
    </recommendedName>
</protein>
<comment type="caution">
    <text evidence="1">The sequence shown here is derived from an EMBL/GenBank/DDBJ whole genome shotgun (WGS) entry which is preliminary data.</text>
</comment>
<gene>
    <name evidence="1" type="ORF">CH365_09560</name>
</gene>
<keyword evidence="2" id="KW-1185">Reference proteome</keyword>
<name>A0A2M9ZY80_9LEPT</name>
<dbReference type="OrthoDB" id="324993at2"/>
<proteinExistence type="predicted"/>
<dbReference type="PROSITE" id="PS51257">
    <property type="entry name" value="PROKAR_LIPOPROTEIN"/>
    <property type="match status" value="1"/>
</dbReference>
<evidence type="ECO:0000313" key="2">
    <source>
        <dbReference type="Proteomes" id="UP000231843"/>
    </source>
</evidence>
<evidence type="ECO:0008006" key="3">
    <source>
        <dbReference type="Google" id="ProtNLM"/>
    </source>
</evidence>
<dbReference type="RefSeq" id="WP_100768359.1">
    <property type="nucleotide sequence ID" value="NZ_NPEA01000005.1"/>
</dbReference>
<reference evidence="1 2" key="1">
    <citation type="submission" date="2017-07" db="EMBL/GenBank/DDBJ databases">
        <title>Leptospira spp. isolated from tropical soils.</title>
        <authorList>
            <person name="Thibeaux R."/>
            <person name="Iraola G."/>
            <person name="Ferres I."/>
            <person name="Bierque E."/>
            <person name="Girault D."/>
            <person name="Soupe-Gilbert M.-E."/>
            <person name="Picardeau M."/>
            <person name="Goarant C."/>
        </authorList>
    </citation>
    <scope>NUCLEOTIDE SEQUENCE [LARGE SCALE GENOMIC DNA]</scope>
    <source>
        <strain evidence="1 2">ES4-C-A1</strain>
    </source>
</reference>
<evidence type="ECO:0000313" key="1">
    <source>
        <dbReference type="EMBL" id="PJZ76997.1"/>
    </source>
</evidence>
<accession>A0A2M9ZY80</accession>
<dbReference type="Proteomes" id="UP000231843">
    <property type="component" value="Unassembled WGS sequence"/>
</dbReference>